<dbReference type="Proteomes" id="UP000226191">
    <property type="component" value="Unassembled WGS sequence"/>
</dbReference>
<keyword evidence="2" id="KW-0547">Nucleotide-binding</keyword>
<dbReference type="RefSeq" id="WP_002515310.1">
    <property type="nucleotide sequence ID" value="NZ_AP019664.1"/>
</dbReference>
<gene>
    <name evidence="2" type="ORF">B1B09_00580</name>
    <name evidence="1" type="ORF">DXN06_04340</name>
</gene>
<evidence type="ECO:0000313" key="4">
    <source>
        <dbReference type="Proteomes" id="UP000256621"/>
    </source>
</evidence>
<evidence type="ECO:0000313" key="2">
    <source>
        <dbReference type="EMBL" id="PGF36186.1"/>
    </source>
</evidence>
<dbReference type="Proteomes" id="UP000256621">
    <property type="component" value="Chromosome"/>
</dbReference>
<sequence>MLVHVKVLSRDRIVGEGPTTDVLSHPRGECTRAVAGAVTIPDLAIQRARRTQAAVKP</sequence>
<dbReference type="GO" id="GO:0005524">
    <property type="term" value="F:ATP binding"/>
    <property type="evidence" value="ECO:0007669"/>
    <property type="project" value="UniProtKB-KW"/>
</dbReference>
<protein>
    <submittedName>
        <fullName evidence="2">Peptide ABC transporter ATP-binding protein</fullName>
    </submittedName>
</protein>
<dbReference type="EMBL" id="MVCE01000001">
    <property type="protein sequence ID" value="PGF36186.1"/>
    <property type="molecule type" value="Genomic_DNA"/>
</dbReference>
<keyword evidence="2" id="KW-0067">ATP-binding</keyword>
<organism evidence="2 3">
    <name type="scientific">Cutibacterium acnes</name>
    <name type="common">Propionibacterium acnes</name>
    <dbReference type="NCBI Taxonomy" id="1747"/>
    <lineage>
        <taxon>Bacteria</taxon>
        <taxon>Bacillati</taxon>
        <taxon>Actinomycetota</taxon>
        <taxon>Actinomycetes</taxon>
        <taxon>Propionibacteriales</taxon>
        <taxon>Propionibacteriaceae</taxon>
        <taxon>Cutibacterium</taxon>
    </lineage>
</organism>
<dbReference type="AlphaFoldDB" id="A0A2B7J1M5"/>
<proteinExistence type="predicted"/>
<reference evidence="1 4" key="2">
    <citation type="submission" date="2018-08" db="EMBL/GenBank/DDBJ databases">
        <title>Genome sequencing of Cutibacterium acnes KCOM 1315.</title>
        <authorList>
            <person name="Kook J.-K."/>
            <person name="Park S.-N."/>
            <person name="Lim Y.K."/>
        </authorList>
    </citation>
    <scope>NUCLEOTIDE SEQUENCE [LARGE SCALE GENOMIC DNA]</scope>
    <source>
        <strain evidence="1 4">KCOM 1315</strain>
    </source>
</reference>
<dbReference type="GeneID" id="92856645"/>
<name>A0A2B7J1M5_CUTAC</name>
<evidence type="ECO:0000313" key="1">
    <source>
        <dbReference type="EMBL" id="AXM06458.1"/>
    </source>
</evidence>
<accession>A0A2B7J1M5</accession>
<evidence type="ECO:0000313" key="3">
    <source>
        <dbReference type="Proteomes" id="UP000226191"/>
    </source>
</evidence>
<dbReference type="EMBL" id="CP031442">
    <property type="protein sequence ID" value="AXM06458.1"/>
    <property type="molecule type" value="Genomic_DNA"/>
</dbReference>
<reference evidence="2 3" key="1">
    <citation type="submission" date="2017-02" db="EMBL/GenBank/DDBJ databases">
        <title>Prevalence of linear plasmids in Cutibacterium acnes isolates obtained from cancerous prostatic tissue.</title>
        <authorList>
            <person name="Davidsson S."/>
            <person name="Bruggemann H."/>
        </authorList>
    </citation>
    <scope>NUCLEOTIDE SEQUENCE [LARGE SCALE GENOMIC DNA]</scope>
    <source>
        <strain evidence="2 3">11-78</strain>
    </source>
</reference>